<name>A0AAE3R4A2_9BACT</name>
<reference evidence="3" key="1">
    <citation type="submission" date="2023-05" db="EMBL/GenBank/DDBJ databases">
        <authorList>
            <person name="Zhang X."/>
        </authorList>
    </citation>
    <scope>NUCLEOTIDE SEQUENCE</scope>
    <source>
        <strain evidence="3">BD1B2-1</strain>
    </source>
</reference>
<evidence type="ECO:0000313" key="4">
    <source>
        <dbReference type="Proteomes" id="UP001232063"/>
    </source>
</evidence>
<sequence length="169" mass="19281">MSDYDALMSLPILVADDDADDRLLLKMAFAEQNIPNPVLFFKDGSEVTDYLYKLESQSDIQKDLPGLMLLDVNMPRKNGLQVLKEVKTHPIWQQICVCMFSTARTEHYVSEAHQLGADNYMVKPDSYDDLLEVIQSVYLTWLNSVLVSKKIHPCSMDSVEKENTPVTHK</sequence>
<dbReference type="Gene3D" id="3.40.50.2300">
    <property type="match status" value="1"/>
</dbReference>
<dbReference type="SMART" id="SM00448">
    <property type="entry name" value="REC"/>
    <property type="match status" value="1"/>
</dbReference>
<evidence type="ECO:0000256" key="1">
    <source>
        <dbReference type="PROSITE-ProRule" id="PRU00169"/>
    </source>
</evidence>
<evidence type="ECO:0000313" key="3">
    <source>
        <dbReference type="EMBL" id="MDJ1503474.1"/>
    </source>
</evidence>
<keyword evidence="4" id="KW-1185">Reference proteome</keyword>
<comment type="caution">
    <text evidence="3">The sequence shown here is derived from an EMBL/GenBank/DDBJ whole genome shotgun (WGS) entry which is preliminary data.</text>
</comment>
<dbReference type="GO" id="GO:0000160">
    <property type="term" value="P:phosphorelay signal transduction system"/>
    <property type="evidence" value="ECO:0007669"/>
    <property type="project" value="InterPro"/>
</dbReference>
<dbReference type="InterPro" id="IPR011006">
    <property type="entry name" value="CheY-like_superfamily"/>
</dbReference>
<feature type="modified residue" description="4-aspartylphosphate" evidence="1">
    <location>
        <position position="71"/>
    </location>
</feature>
<organism evidence="3 4">
    <name type="scientific">Xanthocytophaga agilis</name>
    <dbReference type="NCBI Taxonomy" id="3048010"/>
    <lineage>
        <taxon>Bacteria</taxon>
        <taxon>Pseudomonadati</taxon>
        <taxon>Bacteroidota</taxon>
        <taxon>Cytophagia</taxon>
        <taxon>Cytophagales</taxon>
        <taxon>Rhodocytophagaceae</taxon>
        <taxon>Xanthocytophaga</taxon>
    </lineage>
</organism>
<dbReference type="InterPro" id="IPR052893">
    <property type="entry name" value="TCS_response_regulator"/>
</dbReference>
<dbReference type="PANTHER" id="PTHR44520:SF2">
    <property type="entry name" value="RESPONSE REGULATOR RCP1"/>
    <property type="match status" value="1"/>
</dbReference>
<accession>A0AAE3R4A2</accession>
<dbReference type="EMBL" id="JASJOU010000008">
    <property type="protein sequence ID" value="MDJ1503474.1"/>
    <property type="molecule type" value="Genomic_DNA"/>
</dbReference>
<keyword evidence="1" id="KW-0597">Phosphoprotein</keyword>
<dbReference type="SUPFAM" id="SSF52172">
    <property type="entry name" value="CheY-like"/>
    <property type="match status" value="1"/>
</dbReference>
<gene>
    <name evidence="3" type="ORF">QNI22_22590</name>
</gene>
<dbReference type="AlphaFoldDB" id="A0AAE3R4A2"/>
<dbReference type="PANTHER" id="PTHR44520">
    <property type="entry name" value="RESPONSE REGULATOR RCP1-RELATED"/>
    <property type="match status" value="1"/>
</dbReference>
<dbReference type="Pfam" id="PF00072">
    <property type="entry name" value="Response_reg"/>
    <property type="match status" value="1"/>
</dbReference>
<dbReference type="InterPro" id="IPR001789">
    <property type="entry name" value="Sig_transdc_resp-reg_receiver"/>
</dbReference>
<dbReference type="Proteomes" id="UP001232063">
    <property type="component" value="Unassembled WGS sequence"/>
</dbReference>
<proteinExistence type="predicted"/>
<protein>
    <submittedName>
        <fullName evidence="3">Response regulator</fullName>
    </submittedName>
</protein>
<dbReference type="PROSITE" id="PS50110">
    <property type="entry name" value="RESPONSE_REGULATORY"/>
    <property type="match status" value="1"/>
</dbReference>
<feature type="domain" description="Response regulatory" evidence="2">
    <location>
        <begin position="11"/>
        <end position="138"/>
    </location>
</feature>
<evidence type="ECO:0000259" key="2">
    <source>
        <dbReference type="PROSITE" id="PS50110"/>
    </source>
</evidence>